<gene>
    <name evidence="1" type="ORF">OWV82_013718</name>
</gene>
<comment type="caution">
    <text evidence="1">The sequence shown here is derived from an EMBL/GenBank/DDBJ whole genome shotgun (WGS) entry which is preliminary data.</text>
</comment>
<name>A0ACC1XYJ5_MELAZ</name>
<keyword evidence="2" id="KW-1185">Reference proteome</keyword>
<organism evidence="1 2">
    <name type="scientific">Melia azedarach</name>
    <name type="common">Chinaberry tree</name>
    <dbReference type="NCBI Taxonomy" id="155640"/>
    <lineage>
        <taxon>Eukaryota</taxon>
        <taxon>Viridiplantae</taxon>
        <taxon>Streptophyta</taxon>
        <taxon>Embryophyta</taxon>
        <taxon>Tracheophyta</taxon>
        <taxon>Spermatophyta</taxon>
        <taxon>Magnoliopsida</taxon>
        <taxon>eudicotyledons</taxon>
        <taxon>Gunneridae</taxon>
        <taxon>Pentapetalae</taxon>
        <taxon>rosids</taxon>
        <taxon>malvids</taxon>
        <taxon>Sapindales</taxon>
        <taxon>Meliaceae</taxon>
        <taxon>Melia</taxon>
    </lineage>
</organism>
<evidence type="ECO:0000313" key="2">
    <source>
        <dbReference type="Proteomes" id="UP001164539"/>
    </source>
</evidence>
<accession>A0ACC1XYJ5</accession>
<evidence type="ECO:0000313" key="1">
    <source>
        <dbReference type="EMBL" id="KAJ4715350.1"/>
    </source>
</evidence>
<dbReference type="Proteomes" id="UP001164539">
    <property type="component" value="Chromosome 7"/>
</dbReference>
<dbReference type="EMBL" id="CM051400">
    <property type="protein sequence ID" value="KAJ4715350.1"/>
    <property type="molecule type" value="Genomic_DNA"/>
</dbReference>
<proteinExistence type="predicted"/>
<reference evidence="1 2" key="1">
    <citation type="journal article" date="2023" name="Science">
        <title>Complex scaffold remodeling in plant triterpene biosynthesis.</title>
        <authorList>
            <person name="De La Pena R."/>
            <person name="Hodgson H."/>
            <person name="Liu J.C."/>
            <person name="Stephenson M.J."/>
            <person name="Martin A.C."/>
            <person name="Owen C."/>
            <person name="Harkess A."/>
            <person name="Leebens-Mack J."/>
            <person name="Jimenez L.E."/>
            <person name="Osbourn A."/>
            <person name="Sattely E.S."/>
        </authorList>
    </citation>
    <scope>NUCLEOTIDE SEQUENCE [LARGE SCALE GENOMIC DNA]</scope>
    <source>
        <strain evidence="2">cv. JPN11</strain>
        <tissue evidence="1">Leaf</tissue>
    </source>
</reference>
<sequence>MDQQMATAANKTDETIVCYSPNMITTNGIWQGDNPLDYSLPLFILQLTMVVVTTRVLVLVLKPLRQPRVIAEIIGGVLLGPSVLGRNIQFANTIFPLRSVMVLETMANVGLLYFLFLVGVEMDISVVRRTGKKAFAIAISGMVLPFIIGGCFSFILHKKVQGMNQGTFVLFLGVALSVTAFPVLARILAELKLINTDLGRIAMSSALINDMCAWILLAFAIALGENETSTLASLWVVLSGAAFVIFCVFVVRPGICWMIRRTPEGESFSEFYVCLILTGVMISGFITDAIGTHSVFGAFVFGLVIPNGPLGLTLIEKLEDFVSGLLLPLFFAISGLKTDVGTINGSSTWMILLLVIVLACAGKVAGTLLVSLMYQMPIREGVTLGLLMNTKGLVEMIVLNVGKDQKVLDDESFAIMVIVAVVMTGIITPIVTSIYKPARRFLPYKRRTIQQSKPDSEFRALVCIHTPRNVPTIINLLEASHPTKKSPICIYVLHLVELTGRASAMLIVHNTRKSGRPALNRTQAQSDHIINAFESYEQHAGCVSVQPLTAISPYSTMHEDICNLAEDKRVALIIIPFHKHQTVDGGMESTNPAFRVVNQNLLANAPCSVGILVDRGLNGSTRLAANQVSHNVAVLFFGGPDDREALAYAWRMSEHPGTSLTVMRFIQEEEPPESAQQGSDQNSSRPLTVETETDRQRKYDEDYINDFRIKTANDESVIYTEKIATNGEETVAAIRTMDNAHDLFVVGRGQGIVSPLTAGLTDWSECPELGAIGDLLASSDFAASVSVLVVQQYIGMGPQNEGLATPDSPGQLDEQFGNIELLNHRSPPPRGQLLFNSQH</sequence>
<protein>
    <submittedName>
        <fullName evidence="1">Cation/H(+) antiporter like</fullName>
    </submittedName>
</protein>